<dbReference type="InterPro" id="IPR003599">
    <property type="entry name" value="Ig_sub"/>
</dbReference>
<dbReference type="InterPro" id="IPR050488">
    <property type="entry name" value="Ig_Fc_receptor"/>
</dbReference>
<dbReference type="InterPro" id="IPR013783">
    <property type="entry name" value="Ig-like_fold"/>
</dbReference>
<dbReference type="EMBL" id="JBHFQA010000022">
    <property type="protein sequence ID" value="KAL2079203.1"/>
    <property type="molecule type" value="Genomic_DNA"/>
</dbReference>
<keyword evidence="6" id="KW-1185">Reference proteome</keyword>
<dbReference type="SMART" id="SM00409">
    <property type="entry name" value="IG"/>
    <property type="match status" value="2"/>
</dbReference>
<dbReference type="Pfam" id="PF13895">
    <property type="entry name" value="Ig_2"/>
    <property type="match status" value="1"/>
</dbReference>
<dbReference type="Gene3D" id="2.60.40.10">
    <property type="entry name" value="Immunoglobulins"/>
    <property type="match status" value="2"/>
</dbReference>
<reference evidence="5 6" key="1">
    <citation type="submission" date="2024-09" db="EMBL/GenBank/DDBJ databases">
        <title>A chromosome-level genome assembly of Gray's grenadier anchovy, Coilia grayii.</title>
        <authorList>
            <person name="Fu Z."/>
        </authorList>
    </citation>
    <scope>NUCLEOTIDE SEQUENCE [LARGE SCALE GENOMIC DNA]</scope>
    <source>
        <strain evidence="5">G4</strain>
        <tissue evidence="5">Muscle</tissue>
    </source>
</reference>
<feature type="domain" description="Ig-like" evidence="4">
    <location>
        <begin position="12"/>
        <end position="88"/>
    </location>
</feature>
<feature type="region of interest" description="Disordered" evidence="3">
    <location>
        <begin position="206"/>
        <end position="269"/>
    </location>
</feature>
<comment type="caution">
    <text evidence="5">The sequence shown here is derived from an EMBL/GenBank/DDBJ whole genome shotgun (WGS) entry which is preliminary data.</text>
</comment>
<organism evidence="5 6">
    <name type="scientific">Coilia grayii</name>
    <name type="common">Gray's grenadier anchovy</name>
    <dbReference type="NCBI Taxonomy" id="363190"/>
    <lineage>
        <taxon>Eukaryota</taxon>
        <taxon>Metazoa</taxon>
        <taxon>Chordata</taxon>
        <taxon>Craniata</taxon>
        <taxon>Vertebrata</taxon>
        <taxon>Euteleostomi</taxon>
        <taxon>Actinopterygii</taxon>
        <taxon>Neopterygii</taxon>
        <taxon>Teleostei</taxon>
        <taxon>Clupei</taxon>
        <taxon>Clupeiformes</taxon>
        <taxon>Clupeoidei</taxon>
        <taxon>Engraulidae</taxon>
        <taxon>Coilinae</taxon>
        <taxon>Coilia</taxon>
    </lineage>
</organism>
<evidence type="ECO:0000256" key="1">
    <source>
        <dbReference type="ARBA" id="ARBA00022729"/>
    </source>
</evidence>
<accession>A0ABD1J011</accession>
<feature type="compositionally biased region" description="Basic and acidic residues" evidence="3">
    <location>
        <begin position="232"/>
        <end position="246"/>
    </location>
</feature>
<dbReference type="InterPro" id="IPR003598">
    <property type="entry name" value="Ig_sub2"/>
</dbReference>
<name>A0ABD1J011_9TELE</name>
<dbReference type="InterPro" id="IPR007110">
    <property type="entry name" value="Ig-like_dom"/>
</dbReference>
<dbReference type="InterPro" id="IPR036179">
    <property type="entry name" value="Ig-like_dom_sf"/>
</dbReference>
<gene>
    <name evidence="5" type="ORF">ACEWY4_024947</name>
</gene>
<keyword evidence="2" id="KW-1015">Disulfide bond</keyword>
<sequence>MTLSGLSSESKPKLILNQKTSLLTGDSVTLKCKLGIRSGLVFYWYRDTQTSDPVDQTNRDSYSISSVRVSDGGQYWCRAGREDPAYYTQYSNQMLLTVTAGDVILESPVHPVTEGDPLTLRCRYRHQPSNISADFHKDGTLIHTSSTGEVTIPAVSKSHEGLYKCSNPERGESPGSWITVMRTTRGGAVAGTSDVVYADIDLKEKGAKKRRQKAETSAAKPDTLYSALKPVKTTDKGAEDGTEPRDGSNVTYSEVTIKQKGLKRQDSAGLSDVTYSDVQIKMKPLKTRSKT</sequence>
<evidence type="ECO:0000313" key="5">
    <source>
        <dbReference type="EMBL" id="KAL2079203.1"/>
    </source>
</evidence>
<keyword evidence="1" id="KW-0732">Signal</keyword>
<evidence type="ECO:0000256" key="3">
    <source>
        <dbReference type="SAM" id="MobiDB-lite"/>
    </source>
</evidence>
<dbReference type="Pfam" id="PF13927">
    <property type="entry name" value="Ig_3"/>
    <property type="match status" value="1"/>
</dbReference>
<feature type="domain" description="Ig-like" evidence="4">
    <location>
        <begin position="101"/>
        <end position="165"/>
    </location>
</feature>
<dbReference type="AlphaFoldDB" id="A0ABD1J011"/>
<evidence type="ECO:0000259" key="4">
    <source>
        <dbReference type="PROSITE" id="PS50835"/>
    </source>
</evidence>
<dbReference type="PANTHER" id="PTHR11481:SF64">
    <property type="entry name" value="FC RECEPTOR-LIKE PROTEIN 4"/>
    <property type="match status" value="1"/>
</dbReference>
<dbReference type="Proteomes" id="UP001591681">
    <property type="component" value="Unassembled WGS sequence"/>
</dbReference>
<evidence type="ECO:0000256" key="2">
    <source>
        <dbReference type="ARBA" id="ARBA00023157"/>
    </source>
</evidence>
<dbReference type="PANTHER" id="PTHR11481">
    <property type="entry name" value="IMMUNOGLOBULIN FC RECEPTOR"/>
    <property type="match status" value="1"/>
</dbReference>
<protein>
    <recommendedName>
        <fullName evidence="4">Ig-like domain-containing protein</fullName>
    </recommendedName>
</protein>
<dbReference type="SUPFAM" id="SSF48726">
    <property type="entry name" value="Immunoglobulin"/>
    <property type="match status" value="2"/>
</dbReference>
<evidence type="ECO:0000313" key="6">
    <source>
        <dbReference type="Proteomes" id="UP001591681"/>
    </source>
</evidence>
<dbReference type="SMART" id="SM00408">
    <property type="entry name" value="IGc2"/>
    <property type="match status" value="2"/>
</dbReference>
<dbReference type="PROSITE" id="PS50835">
    <property type="entry name" value="IG_LIKE"/>
    <property type="match status" value="2"/>
</dbReference>
<proteinExistence type="predicted"/>